<dbReference type="EMBL" id="GG697411">
    <property type="protein sequence ID" value="EFQ36143.1"/>
    <property type="molecule type" value="Genomic_DNA"/>
</dbReference>
<feature type="compositionally biased region" description="Low complexity" evidence="1">
    <location>
        <begin position="256"/>
        <end position="280"/>
    </location>
</feature>
<dbReference type="eggNOG" id="ENOG502RMC9">
    <property type="taxonomic scope" value="Eukaryota"/>
</dbReference>
<dbReference type="Pfam" id="PF13391">
    <property type="entry name" value="HNH_2"/>
    <property type="match status" value="1"/>
</dbReference>
<evidence type="ECO:0000259" key="2">
    <source>
        <dbReference type="Pfam" id="PF13391"/>
    </source>
</evidence>
<evidence type="ECO:0000256" key="1">
    <source>
        <dbReference type="SAM" id="MobiDB-lite"/>
    </source>
</evidence>
<proteinExistence type="predicted"/>
<accession>E3QZ55</accession>
<dbReference type="OrthoDB" id="4851182at2759"/>
<feature type="region of interest" description="Disordered" evidence="1">
    <location>
        <begin position="241"/>
        <end position="306"/>
    </location>
</feature>
<dbReference type="RefSeq" id="XP_008100163.1">
    <property type="nucleotide sequence ID" value="XM_008101972.1"/>
</dbReference>
<dbReference type="AlphaFoldDB" id="E3QZ55"/>
<feature type="region of interest" description="Disordered" evidence="1">
    <location>
        <begin position="423"/>
        <end position="459"/>
    </location>
</feature>
<dbReference type="HOGENOM" id="CLU_039755_1_1_1"/>
<feature type="domain" description="HNH nuclease" evidence="2">
    <location>
        <begin position="169"/>
        <end position="233"/>
    </location>
</feature>
<organism evidence="4">
    <name type="scientific">Colletotrichum graminicola (strain M1.001 / M2 / FGSC 10212)</name>
    <name type="common">Maize anthracnose fungus</name>
    <name type="synonym">Glomerella graminicola</name>
    <dbReference type="NCBI Taxonomy" id="645133"/>
    <lineage>
        <taxon>Eukaryota</taxon>
        <taxon>Fungi</taxon>
        <taxon>Dikarya</taxon>
        <taxon>Ascomycota</taxon>
        <taxon>Pezizomycotina</taxon>
        <taxon>Sordariomycetes</taxon>
        <taxon>Hypocreomycetidae</taxon>
        <taxon>Glomerellales</taxon>
        <taxon>Glomerellaceae</taxon>
        <taxon>Colletotrichum</taxon>
        <taxon>Colletotrichum graminicola species complex</taxon>
    </lineage>
</organism>
<feature type="compositionally biased region" description="Basic and acidic residues" evidence="1">
    <location>
        <begin position="290"/>
        <end position="306"/>
    </location>
</feature>
<dbReference type="InterPro" id="IPR003615">
    <property type="entry name" value="HNH_nuc"/>
</dbReference>
<dbReference type="VEuPathDB" id="FungiDB:GLRG_11287"/>
<name>E3QZ55_COLGM</name>
<gene>
    <name evidence="3" type="ORF">GLRG_11287</name>
</gene>
<protein>
    <recommendedName>
        <fullName evidence="2">HNH nuclease domain-containing protein</fullName>
    </recommendedName>
</protein>
<reference evidence="4" key="1">
    <citation type="journal article" date="2012" name="Nat. Genet.">
        <title>Lifestyle transitions in plant pathogenic Colletotrichum fungi deciphered by genome and transcriptome analyses.</title>
        <authorList>
            <person name="O'Connell R.J."/>
            <person name="Thon M.R."/>
            <person name="Hacquard S."/>
            <person name="Amyotte S.G."/>
            <person name="Kleemann J."/>
            <person name="Torres M.F."/>
            <person name="Damm U."/>
            <person name="Buiate E.A."/>
            <person name="Epstein L."/>
            <person name="Alkan N."/>
            <person name="Altmueller J."/>
            <person name="Alvarado-Balderrama L."/>
            <person name="Bauser C.A."/>
            <person name="Becker C."/>
            <person name="Birren B.W."/>
            <person name="Chen Z."/>
            <person name="Choi J."/>
            <person name="Crouch J.A."/>
            <person name="Duvick J.P."/>
            <person name="Farman M.A."/>
            <person name="Gan P."/>
            <person name="Heiman D."/>
            <person name="Henrissat B."/>
            <person name="Howard R.J."/>
            <person name="Kabbage M."/>
            <person name="Koch C."/>
            <person name="Kracher B."/>
            <person name="Kubo Y."/>
            <person name="Law A.D."/>
            <person name="Lebrun M.-H."/>
            <person name="Lee Y.-H."/>
            <person name="Miyara I."/>
            <person name="Moore N."/>
            <person name="Neumann U."/>
            <person name="Nordstroem K."/>
            <person name="Panaccione D.G."/>
            <person name="Panstruga R."/>
            <person name="Place M."/>
            <person name="Proctor R.H."/>
            <person name="Prusky D."/>
            <person name="Rech G."/>
            <person name="Reinhardt R."/>
            <person name="Rollins J.A."/>
            <person name="Rounsley S."/>
            <person name="Schardl C.L."/>
            <person name="Schwartz D.C."/>
            <person name="Shenoy N."/>
            <person name="Shirasu K."/>
            <person name="Sikhakolli U.R."/>
            <person name="Stueber K."/>
            <person name="Sukno S.A."/>
            <person name="Sweigard J.A."/>
            <person name="Takano Y."/>
            <person name="Takahara H."/>
            <person name="Trail F."/>
            <person name="van der Does H.C."/>
            <person name="Voll L.M."/>
            <person name="Will I."/>
            <person name="Young S."/>
            <person name="Zeng Q."/>
            <person name="Zhang J."/>
            <person name="Zhou S."/>
            <person name="Dickman M.B."/>
            <person name="Schulze-Lefert P."/>
            <person name="Ver Loren van Themaat E."/>
            <person name="Ma L.-J."/>
            <person name="Vaillancourt L.J."/>
        </authorList>
    </citation>
    <scope>NUCLEOTIDE SEQUENCE [LARGE SCALE GENOMIC DNA]</scope>
    <source>
        <strain evidence="4">M1.001 / M2 / FGSC 10212</strain>
    </source>
</reference>
<dbReference type="GeneID" id="24416652"/>
<dbReference type="Proteomes" id="UP000008782">
    <property type="component" value="Unassembled WGS sequence"/>
</dbReference>
<sequence>MFGSSAQLNAKIRRDCDYVRNFYEDEQHHHATVIDEATLKAILTEDKICDTKPNRVEYLDEYDAKRILIPEMKDLVSESHPNLLQACFWTALWSMPSRDVQDLLDELRTDKDLTCSELMNAILQIPRLVHIFRGLKTKKGDNAPPSNVATYKRSDSELKGAKIRDKFKCVITDTPKPEACHIFPFAALNYQDLTSSYLGAMLAGESNTLDTVSNMICLTPTLHDWWGRGYFALEPMGEPKRLPSEGIGGTAPTKLSTVPNTPTKSTPTSTTTPTKSTVTQKSKKTPTRQTLDRAAKRPKTNEERKENEDWVIQVRFHWLKKTNDEGMKLTSNIDFSDDPIGRLQGEGLAKAFNATTCRQVEDGQVFTFRSKNRKHLPDYDILLLQWDLLRMWRLAGGADPSIYPFHDEFDDCGLQATNSQVESLEDAPVTVSGPGTDAPPNTGEGSETAGFNLGNESGD</sequence>
<evidence type="ECO:0000313" key="4">
    <source>
        <dbReference type="Proteomes" id="UP000008782"/>
    </source>
</evidence>
<keyword evidence="4" id="KW-1185">Reference proteome</keyword>
<evidence type="ECO:0000313" key="3">
    <source>
        <dbReference type="EMBL" id="EFQ36143.1"/>
    </source>
</evidence>